<dbReference type="Proteomes" id="UP001369815">
    <property type="component" value="Unassembled WGS sequence"/>
</dbReference>
<organism evidence="8 9">
    <name type="scientific">Daldinia eschscholtzii</name>
    <dbReference type="NCBI Taxonomy" id="292717"/>
    <lineage>
        <taxon>Eukaryota</taxon>
        <taxon>Fungi</taxon>
        <taxon>Dikarya</taxon>
        <taxon>Ascomycota</taxon>
        <taxon>Pezizomycotina</taxon>
        <taxon>Sordariomycetes</taxon>
        <taxon>Xylariomycetidae</taxon>
        <taxon>Xylariales</taxon>
        <taxon>Hypoxylaceae</taxon>
        <taxon>Daldinia</taxon>
    </lineage>
</organism>
<dbReference type="EMBL" id="JBANMG010000004">
    <property type="protein sequence ID" value="KAK6954293.1"/>
    <property type="molecule type" value="Genomic_DNA"/>
</dbReference>
<feature type="transmembrane region" description="Helical" evidence="6">
    <location>
        <begin position="73"/>
        <end position="98"/>
    </location>
</feature>
<evidence type="ECO:0000256" key="1">
    <source>
        <dbReference type="ARBA" id="ARBA00004141"/>
    </source>
</evidence>
<keyword evidence="3 6" id="KW-1133">Transmembrane helix</keyword>
<evidence type="ECO:0000313" key="8">
    <source>
        <dbReference type="EMBL" id="KAK6954293.1"/>
    </source>
</evidence>
<dbReference type="InterPro" id="IPR049326">
    <property type="entry name" value="Rhodopsin_dom_fungi"/>
</dbReference>
<keyword evidence="4 6" id="KW-0472">Membrane</keyword>
<feature type="transmembrane region" description="Helical" evidence="6">
    <location>
        <begin position="193"/>
        <end position="215"/>
    </location>
</feature>
<sequence length="388" mass="42799">MSIVHARLSIIGSSDDPTIPAADRIETDIVPLTSGGSKIIAAGIILFFLTASCTALRFWSLRRSGRAFMVDDGLYLGAVILFYGLIAADFSMVLVGGVGHHVGELQDWHVVRLLKAVYAVQFLYAILLGLIKISAILMLIRIFFDHRFKLAAIATLVFTIAWITLSMLIEFLICQPIEMNWNVGIAGTCGDQKAAFAAMSLINIINQLTILALPLPMILKLQMEWRYKIVTICIFSIGILTLIFGVIHLSAIVRLDYSDIPYTIAQTTLYGTCEAGIAIIVSSCPLLRPVFDTVFSIRSSRNTEWRGKGTILTLSKTRKSTKSSGFTRMGSESREELELGNMGAHRAKRDTFITVGKRPTFRDDDDNSSLQQIVVTSETIVSRVKGEL</sequence>
<reference evidence="8 9" key="1">
    <citation type="journal article" date="2024" name="Front Chem Biol">
        <title>Unveiling the potential of Daldinia eschscholtzii MFLUCC 19-0629 through bioactivity and bioinformatics studies for enhanced sustainable agriculture production.</title>
        <authorList>
            <person name="Brooks S."/>
            <person name="Weaver J.A."/>
            <person name="Klomchit A."/>
            <person name="Alharthi S.A."/>
            <person name="Onlamun T."/>
            <person name="Nurani R."/>
            <person name="Vong T.K."/>
            <person name="Alberti F."/>
            <person name="Greco C."/>
        </authorList>
    </citation>
    <scope>NUCLEOTIDE SEQUENCE [LARGE SCALE GENOMIC DNA]</scope>
    <source>
        <strain evidence="8">MFLUCC 19-0629</strain>
    </source>
</reference>
<feature type="transmembrane region" description="Helical" evidence="6">
    <location>
        <begin position="150"/>
        <end position="173"/>
    </location>
</feature>
<evidence type="ECO:0000256" key="5">
    <source>
        <dbReference type="ARBA" id="ARBA00038359"/>
    </source>
</evidence>
<gene>
    <name evidence="8" type="ORF">Daesc_004260</name>
</gene>
<dbReference type="Pfam" id="PF20684">
    <property type="entry name" value="Fung_rhodopsin"/>
    <property type="match status" value="1"/>
</dbReference>
<dbReference type="GO" id="GO:0016020">
    <property type="term" value="C:membrane"/>
    <property type="evidence" value="ECO:0007669"/>
    <property type="project" value="UniProtKB-SubCell"/>
</dbReference>
<dbReference type="PANTHER" id="PTHR33048">
    <property type="entry name" value="PTH11-LIKE INTEGRAL MEMBRANE PROTEIN (AFU_ORTHOLOGUE AFUA_5G11245)"/>
    <property type="match status" value="1"/>
</dbReference>
<dbReference type="AlphaFoldDB" id="A0AAX6MPC2"/>
<evidence type="ECO:0000256" key="4">
    <source>
        <dbReference type="ARBA" id="ARBA00023136"/>
    </source>
</evidence>
<feature type="transmembrane region" description="Helical" evidence="6">
    <location>
        <begin position="39"/>
        <end position="61"/>
    </location>
</feature>
<evidence type="ECO:0000256" key="3">
    <source>
        <dbReference type="ARBA" id="ARBA00022989"/>
    </source>
</evidence>
<keyword evidence="2 6" id="KW-0812">Transmembrane</keyword>
<accession>A0AAX6MPC2</accession>
<evidence type="ECO:0000256" key="6">
    <source>
        <dbReference type="SAM" id="Phobius"/>
    </source>
</evidence>
<comment type="similarity">
    <text evidence="5">Belongs to the SAT4 family.</text>
</comment>
<dbReference type="InterPro" id="IPR052337">
    <property type="entry name" value="SAT4-like"/>
</dbReference>
<evidence type="ECO:0000313" key="9">
    <source>
        <dbReference type="Proteomes" id="UP001369815"/>
    </source>
</evidence>
<name>A0AAX6MPC2_9PEZI</name>
<feature type="domain" description="Rhodopsin" evidence="7">
    <location>
        <begin position="56"/>
        <end position="292"/>
    </location>
</feature>
<dbReference type="PANTHER" id="PTHR33048:SF47">
    <property type="entry name" value="INTEGRAL MEMBRANE PROTEIN-RELATED"/>
    <property type="match status" value="1"/>
</dbReference>
<keyword evidence="9" id="KW-1185">Reference proteome</keyword>
<evidence type="ECO:0000259" key="7">
    <source>
        <dbReference type="Pfam" id="PF20684"/>
    </source>
</evidence>
<proteinExistence type="inferred from homology"/>
<feature type="transmembrane region" description="Helical" evidence="6">
    <location>
        <begin position="118"/>
        <end position="143"/>
    </location>
</feature>
<feature type="transmembrane region" description="Helical" evidence="6">
    <location>
        <begin position="227"/>
        <end position="249"/>
    </location>
</feature>
<evidence type="ECO:0000256" key="2">
    <source>
        <dbReference type="ARBA" id="ARBA00022692"/>
    </source>
</evidence>
<protein>
    <recommendedName>
        <fullName evidence="7">Rhodopsin domain-containing protein</fullName>
    </recommendedName>
</protein>
<comment type="subcellular location">
    <subcellularLocation>
        <location evidence="1">Membrane</location>
        <topology evidence="1">Multi-pass membrane protein</topology>
    </subcellularLocation>
</comment>
<comment type="caution">
    <text evidence="8">The sequence shown here is derived from an EMBL/GenBank/DDBJ whole genome shotgun (WGS) entry which is preliminary data.</text>
</comment>